<feature type="compositionally biased region" description="Basic and acidic residues" evidence="8">
    <location>
        <begin position="25"/>
        <end position="42"/>
    </location>
</feature>
<dbReference type="GO" id="GO:0006368">
    <property type="term" value="P:transcription elongation by RNA polymerase II"/>
    <property type="evidence" value="ECO:0007669"/>
    <property type="project" value="TreeGrafter"/>
</dbReference>
<dbReference type="EMBL" id="KZ819667">
    <property type="protein sequence ID" value="PWN27824.1"/>
    <property type="molecule type" value="Genomic_DNA"/>
</dbReference>
<evidence type="ECO:0000256" key="7">
    <source>
        <dbReference type="ARBA" id="ARBA00023242"/>
    </source>
</evidence>
<dbReference type="PANTHER" id="PTHR16062:SF21">
    <property type="entry name" value="CHROMATIN STRUCTURE-REMODELING COMPLEX SUBUNIT RSC1-RELATED"/>
    <property type="match status" value="1"/>
</dbReference>
<gene>
    <name evidence="10" type="ORF">BDZ90DRAFT_232211</name>
</gene>
<feature type="region of interest" description="Disordered" evidence="8">
    <location>
        <begin position="496"/>
        <end position="587"/>
    </location>
</feature>
<organism evidence="10 11">
    <name type="scientific">Jaminaea rosea</name>
    <dbReference type="NCBI Taxonomy" id="1569628"/>
    <lineage>
        <taxon>Eukaryota</taxon>
        <taxon>Fungi</taxon>
        <taxon>Dikarya</taxon>
        <taxon>Basidiomycota</taxon>
        <taxon>Ustilaginomycotina</taxon>
        <taxon>Exobasidiomycetes</taxon>
        <taxon>Microstromatales</taxon>
        <taxon>Microstromatales incertae sedis</taxon>
        <taxon>Jaminaea</taxon>
    </lineage>
</organism>
<accession>A0A316US64</accession>
<sequence length="891" mass="96747">MASEPSASRPPRNAALGAARVSGDLTERRSRGEYDDADEGRTRQGSAMSSRAGGEEGTSADGRIDGGDEDDDDDDDGDEDAEGDVDEEEQEQDAAGNDTDAGGNDESGAHNDDLARLRGAVAKHRQVAALAGGAYPYEAAKPSRKAPSGRVSKAVYKRFSDARIQAIENVISPSPEDSGWLPPPATAGEATAIYSFIISTIHSHTLPNGRRCAQSLDPAYADRPGFLDNAEKPTFMADVEARISRQEYSDSRAFEVDLCQVFTTFRRGHPLGTQEHGDICILQRLYQRMTRTLPRSQTSDLAYVQNNLNTRDSVFYYSSVHFGPGHAQRGQQGTELTTRPVIKGKIYYTHAFHKGIILKVGDWVHLMNPADPTKPTLAQVFKISKREEDLNSPPLLSCCWYFRPEQTVHPPSRKFALEEVFKTGLFADHAVDDVLEQTHVLFFTKWTRGRPPPAIWSPKAPIYFCEARYNEKVHDYNIIKNWNSCLPEELRGAEQPLVPFSEPRPPPQRIESPFLRGVPGPGRLCDESEVGKASTDSVADPFAASESSSKKRKASDSNFNVQASGSGSRGQYPPQQHLLQQQQAHLAPTSSVRYPTTYLAPAGPQGYPPQTVNAAHRDYNDICGTMARVIGRREVERTASILSAPGAMQVDLYAVSHSLRGAIDVPTLVRLRDACIVLARSMAAGRGEGSGGGSSRPSVGPRQSSGMPPPSSTATPGPKAGGSGKSGGPSAPAPPPPGIERTLESALGGIDAYWETLPNETVERFGDSVAPANGRRARSGEGQQKVVQWYAGAPIDLVGREAKASHSLDYLHYRAMQKKREEEEQMKSETARDTRGETTLLELAKAWADVVADGEANRGLELPKISEGDDEDDAELQAKLKALVNELQAAQ</sequence>
<dbReference type="Gene3D" id="2.30.30.490">
    <property type="match status" value="1"/>
</dbReference>
<evidence type="ECO:0000259" key="9">
    <source>
        <dbReference type="PROSITE" id="PS51038"/>
    </source>
</evidence>
<dbReference type="InterPro" id="IPR001025">
    <property type="entry name" value="BAH_dom"/>
</dbReference>
<comment type="subcellular location">
    <subcellularLocation>
        <location evidence="1">Nucleus</location>
    </subcellularLocation>
</comment>
<dbReference type="PROSITE" id="PS51038">
    <property type="entry name" value="BAH"/>
    <property type="match status" value="1"/>
</dbReference>
<dbReference type="SMART" id="SM00439">
    <property type="entry name" value="BAH"/>
    <property type="match status" value="1"/>
</dbReference>
<evidence type="ECO:0000313" key="11">
    <source>
        <dbReference type="Proteomes" id="UP000245884"/>
    </source>
</evidence>
<evidence type="ECO:0000256" key="1">
    <source>
        <dbReference type="ARBA" id="ARBA00004123"/>
    </source>
</evidence>
<keyword evidence="7" id="KW-0539">Nucleus</keyword>
<evidence type="ECO:0000256" key="4">
    <source>
        <dbReference type="ARBA" id="ARBA00023015"/>
    </source>
</evidence>
<feature type="compositionally biased region" description="Low complexity" evidence="8">
    <location>
        <begin position="573"/>
        <end position="587"/>
    </location>
</feature>
<evidence type="ECO:0000256" key="5">
    <source>
        <dbReference type="ARBA" id="ARBA00023117"/>
    </source>
</evidence>
<dbReference type="Gene3D" id="1.20.920.10">
    <property type="entry name" value="Bromodomain-like"/>
    <property type="match status" value="1"/>
</dbReference>
<keyword evidence="5" id="KW-0103">Bromodomain</keyword>
<keyword evidence="11" id="KW-1185">Reference proteome</keyword>
<feature type="compositionally biased region" description="Low complexity" evidence="8">
    <location>
        <begin position="695"/>
        <end position="706"/>
    </location>
</feature>
<feature type="compositionally biased region" description="Acidic residues" evidence="8">
    <location>
        <begin position="67"/>
        <end position="92"/>
    </location>
</feature>
<evidence type="ECO:0000256" key="8">
    <source>
        <dbReference type="SAM" id="MobiDB-lite"/>
    </source>
</evidence>
<dbReference type="InterPro" id="IPR036427">
    <property type="entry name" value="Bromodomain-like_sf"/>
</dbReference>
<dbReference type="InterPro" id="IPR043151">
    <property type="entry name" value="BAH_sf"/>
</dbReference>
<dbReference type="GO" id="GO:0016586">
    <property type="term" value="C:RSC-type complex"/>
    <property type="evidence" value="ECO:0007669"/>
    <property type="project" value="InterPro"/>
</dbReference>
<dbReference type="GeneID" id="37027993"/>
<dbReference type="RefSeq" id="XP_025362436.1">
    <property type="nucleotide sequence ID" value="XM_025506170.1"/>
</dbReference>
<evidence type="ECO:0000313" key="10">
    <source>
        <dbReference type="EMBL" id="PWN27824.1"/>
    </source>
</evidence>
<evidence type="ECO:0000256" key="6">
    <source>
        <dbReference type="ARBA" id="ARBA00023163"/>
    </source>
</evidence>
<reference evidence="10 11" key="1">
    <citation type="journal article" date="2018" name="Mol. Biol. Evol.">
        <title>Broad Genomic Sampling Reveals a Smut Pathogenic Ancestry of the Fungal Clade Ustilaginomycotina.</title>
        <authorList>
            <person name="Kijpornyongpan T."/>
            <person name="Mondo S.J."/>
            <person name="Barry K."/>
            <person name="Sandor L."/>
            <person name="Lee J."/>
            <person name="Lipzen A."/>
            <person name="Pangilinan J."/>
            <person name="LaButti K."/>
            <person name="Hainaut M."/>
            <person name="Henrissat B."/>
            <person name="Grigoriev I.V."/>
            <person name="Spatafora J.W."/>
            <person name="Aime M.C."/>
        </authorList>
    </citation>
    <scope>NUCLEOTIDE SEQUENCE [LARGE SCALE GENOMIC DNA]</scope>
    <source>
        <strain evidence="10 11">MCA 5214</strain>
    </source>
</reference>
<dbReference type="InterPro" id="IPR037382">
    <property type="entry name" value="Rsc/polybromo"/>
</dbReference>
<feature type="region of interest" description="Disordered" evidence="8">
    <location>
        <begin position="684"/>
        <end position="742"/>
    </location>
</feature>
<dbReference type="Pfam" id="PF01426">
    <property type="entry name" value="BAH"/>
    <property type="match status" value="1"/>
</dbReference>
<dbReference type="Proteomes" id="UP000245884">
    <property type="component" value="Unassembled WGS sequence"/>
</dbReference>
<name>A0A316US64_9BASI</name>
<feature type="domain" description="BAH" evidence="9">
    <location>
        <begin position="356"/>
        <end position="480"/>
    </location>
</feature>
<dbReference type="PANTHER" id="PTHR16062">
    <property type="entry name" value="SWI/SNF-RELATED"/>
    <property type="match status" value="1"/>
</dbReference>
<keyword evidence="6" id="KW-0804">Transcription</keyword>
<dbReference type="AlphaFoldDB" id="A0A316US64"/>
<dbReference type="GO" id="GO:0006338">
    <property type="term" value="P:chromatin remodeling"/>
    <property type="evidence" value="ECO:0007669"/>
    <property type="project" value="InterPro"/>
</dbReference>
<keyword evidence="2" id="KW-0677">Repeat</keyword>
<keyword evidence="4" id="KW-0805">Transcription regulation</keyword>
<dbReference type="OrthoDB" id="1742084at2759"/>
<dbReference type="STRING" id="1569628.A0A316US64"/>
<feature type="region of interest" description="Disordered" evidence="8">
    <location>
        <begin position="1"/>
        <end position="111"/>
    </location>
</feature>
<keyword evidence="3" id="KW-0156">Chromatin regulator</keyword>
<evidence type="ECO:0000256" key="3">
    <source>
        <dbReference type="ARBA" id="ARBA00022853"/>
    </source>
</evidence>
<proteinExistence type="predicted"/>
<dbReference type="GO" id="GO:0003682">
    <property type="term" value="F:chromatin binding"/>
    <property type="evidence" value="ECO:0007669"/>
    <property type="project" value="InterPro"/>
</dbReference>
<evidence type="ECO:0000256" key="2">
    <source>
        <dbReference type="ARBA" id="ARBA00022737"/>
    </source>
</evidence>
<protein>
    <recommendedName>
        <fullName evidence="9">BAH domain-containing protein</fullName>
    </recommendedName>
</protein>